<dbReference type="InterPro" id="IPR027417">
    <property type="entry name" value="P-loop_NTPase"/>
</dbReference>
<dbReference type="Proteomes" id="UP000663981">
    <property type="component" value="Unassembled WGS sequence"/>
</dbReference>
<dbReference type="Gene3D" id="3.40.50.300">
    <property type="entry name" value="P-loop containing nucleotide triphosphate hydrolases"/>
    <property type="match status" value="1"/>
</dbReference>
<proteinExistence type="predicted"/>
<name>A0ABS3N1M5_9BACI</name>
<organism evidence="1 2">
    <name type="scientific">Metabacillus bambusae</name>
    <dbReference type="NCBI Taxonomy" id="2795218"/>
    <lineage>
        <taxon>Bacteria</taxon>
        <taxon>Bacillati</taxon>
        <taxon>Bacillota</taxon>
        <taxon>Bacilli</taxon>
        <taxon>Bacillales</taxon>
        <taxon>Bacillaceae</taxon>
        <taxon>Metabacillus</taxon>
    </lineage>
</organism>
<dbReference type="Pfam" id="PF13238">
    <property type="entry name" value="AAA_18"/>
    <property type="match status" value="1"/>
</dbReference>
<evidence type="ECO:0000313" key="1">
    <source>
        <dbReference type="EMBL" id="MBO1511823.1"/>
    </source>
</evidence>
<dbReference type="SUPFAM" id="SSF52540">
    <property type="entry name" value="P-loop containing nucleoside triphosphate hydrolases"/>
    <property type="match status" value="1"/>
</dbReference>
<protein>
    <submittedName>
        <fullName evidence="1">AAA family ATPase</fullName>
    </submittedName>
</protein>
<dbReference type="RefSeq" id="WP_207977190.1">
    <property type="nucleotide sequence ID" value="NZ_JAGDEL010000005.1"/>
</dbReference>
<dbReference type="EMBL" id="JAGDEL010000005">
    <property type="protein sequence ID" value="MBO1511823.1"/>
    <property type="molecule type" value="Genomic_DNA"/>
</dbReference>
<sequence length="175" mass="20239">MSKGNTIYIISGPCGVGKSTVSKEIARMIKRSVLIEGDLLNAMIVGDSELTWEERLEINWSNILSMTRNVVQHDYHVVIDYVVETELEWFCQQVSDMNVQIKYVVLRANEAKLIERLNKRGDPFLIERSLFLIKEFEESSLHQLYLLDTTDKQPLEVAKEIVLSACHHPNFVEDW</sequence>
<reference evidence="1 2" key="1">
    <citation type="submission" date="2021-03" db="EMBL/GenBank/DDBJ databases">
        <title>Whole genome sequence of Metabacillus bambusae BG109.</title>
        <authorList>
            <person name="Jeong J.W."/>
        </authorList>
    </citation>
    <scope>NUCLEOTIDE SEQUENCE [LARGE SCALE GENOMIC DNA]</scope>
    <source>
        <strain evidence="1 2">BG109</strain>
    </source>
</reference>
<comment type="caution">
    <text evidence="1">The sequence shown here is derived from an EMBL/GenBank/DDBJ whole genome shotgun (WGS) entry which is preliminary data.</text>
</comment>
<keyword evidence="2" id="KW-1185">Reference proteome</keyword>
<gene>
    <name evidence="1" type="ORF">I7822_09085</name>
</gene>
<evidence type="ECO:0000313" key="2">
    <source>
        <dbReference type="Proteomes" id="UP000663981"/>
    </source>
</evidence>
<accession>A0ABS3N1M5</accession>